<accession>A0A1R3VJ47</accession>
<dbReference type="PANTHER" id="PTHR38781">
    <property type="entry name" value="ANTITOXIN DINJ-RELATED"/>
    <property type="match status" value="1"/>
</dbReference>
<dbReference type="Pfam" id="PF04221">
    <property type="entry name" value="RelB"/>
    <property type="match status" value="1"/>
</dbReference>
<dbReference type="PANTHER" id="PTHR38781:SF1">
    <property type="entry name" value="ANTITOXIN DINJ-RELATED"/>
    <property type="match status" value="1"/>
</dbReference>
<evidence type="ECO:0000256" key="1">
    <source>
        <dbReference type="ARBA" id="ARBA00010562"/>
    </source>
</evidence>
<keyword evidence="2" id="KW-1277">Toxin-antitoxin system</keyword>
<evidence type="ECO:0000313" key="4">
    <source>
        <dbReference type="Proteomes" id="UP000188388"/>
    </source>
</evidence>
<dbReference type="InterPro" id="IPR007337">
    <property type="entry name" value="RelB/DinJ"/>
</dbReference>
<organism evidence="3 4">
    <name type="scientific">Mesorhizobium prunaredense</name>
    <dbReference type="NCBI Taxonomy" id="1631249"/>
    <lineage>
        <taxon>Bacteria</taxon>
        <taxon>Pseudomonadati</taxon>
        <taxon>Pseudomonadota</taxon>
        <taxon>Alphaproteobacteria</taxon>
        <taxon>Hyphomicrobiales</taxon>
        <taxon>Phyllobacteriaceae</taxon>
        <taxon>Mesorhizobium</taxon>
    </lineage>
</organism>
<dbReference type="GO" id="GO:0000987">
    <property type="term" value="F:cis-regulatory region sequence-specific DNA binding"/>
    <property type="evidence" value="ECO:0007669"/>
    <property type="project" value="InterPro"/>
</dbReference>
<dbReference type="GO" id="GO:0044010">
    <property type="term" value="P:single-species biofilm formation"/>
    <property type="evidence" value="ECO:0007669"/>
    <property type="project" value="InterPro"/>
</dbReference>
<name>A0A1R3VJ47_9HYPH</name>
<dbReference type="InterPro" id="IPR026262">
    <property type="entry name" value="DinJ"/>
</dbReference>
<dbReference type="PIRSF" id="PIRSF003108">
    <property type="entry name" value="DinJ"/>
    <property type="match status" value="1"/>
</dbReference>
<dbReference type="GO" id="GO:0015643">
    <property type="term" value="F:toxic substance binding"/>
    <property type="evidence" value="ECO:0007669"/>
    <property type="project" value="InterPro"/>
</dbReference>
<dbReference type="RefSeq" id="WP_077381479.1">
    <property type="nucleotide sequence ID" value="NZ_FTPD01000045.1"/>
</dbReference>
<sequence>MATETVVRARIDAATKAQATEALAAMGLSVSDAIRLLLVRVAADKEFPFPVKVPNATTRKAMSELEQGKGKRFASADELFKDLGL</sequence>
<gene>
    <name evidence="3" type="primary">dinJ</name>
    <name evidence="3" type="ORF">BQ8794_50532</name>
</gene>
<comment type="similarity">
    <text evidence="1">Belongs to the RelB/DinJ antitoxin family.</text>
</comment>
<dbReference type="InterPro" id="IPR013321">
    <property type="entry name" value="Arc_rbn_hlx_hlx"/>
</dbReference>
<dbReference type="STRING" id="1631249.BQ8794_50532"/>
<proteinExistence type="inferred from homology"/>
<evidence type="ECO:0000256" key="2">
    <source>
        <dbReference type="ARBA" id="ARBA00022649"/>
    </source>
</evidence>
<dbReference type="AlphaFoldDB" id="A0A1R3VJ47"/>
<reference evidence="4" key="1">
    <citation type="submission" date="2017-01" db="EMBL/GenBank/DDBJ databases">
        <authorList>
            <person name="Brunel B."/>
        </authorList>
    </citation>
    <scope>NUCLEOTIDE SEQUENCE [LARGE SCALE GENOMIC DNA]</scope>
</reference>
<evidence type="ECO:0000313" key="3">
    <source>
        <dbReference type="EMBL" id="SIT58430.1"/>
    </source>
</evidence>
<dbReference type="EMBL" id="FTPD01000045">
    <property type="protein sequence ID" value="SIT58430.1"/>
    <property type="molecule type" value="Genomic_DNA"/>
</dbReference>
<dbReference type="NCBIfam" id="TIGR02384">
    <property type="entry name" value="RelB_DinJ"/>
    <property type="match status" value="1"/>
</dbReference>
<dbReference type="GO" id="GO:0006355">
    <property type="term" value="P:regulation of DNA-templated transcription"/>
    <property type="evidence" value="ECO:0007669"/>
    <property type="project" value="InterPro"/>
</dbReference>
<protein>
    <submittedName>
        <fullName evidence="3">Antitoxin of YafQ-DinJ toxin-antitoxin system</fullName>
    </submittedName>
</protein>
<dbReference type="Gene3D" id="1.10.1220.10">
    <property type="entry name" value="Met repressor-like"/>
    <property type="match status" value="1"/>
</dbReference>
<dbReference type="GO" id="GO:0006351">
    <property type="term" value="P:DNA-templated transcription"/>
    <property type="evidence" value="ECO:0007669"/>
    <property type="project" value="TreeGrafter"/>
</dbReference>
<keyword evidence="4" id="KW-1185">Reference proteome</keyword>
<dbReference type="Proteomes" id="UP000188388">
    <property type="component" value="Unassembled WGS sequence"/>
</dbReference>